<reference evidence="15 16" key="1">
    <citation type="submission" date="2020-07" db="EMBL/GenBank/DDBJ databases">
        <authorList>
            <person name="Feng H."/>
        </authorList>
    </citation>
    <scope>NUCLEOTIDE SEQUENCE [LARGE SCALE GENOMIC DNA]</scope>
    <source>
        <strain evidence="16">s-10</strain>
    </source>
</reference>
<feature type="active site" description="Cysteine sulfenic acid (-SOH) intermediate; for peroxidase activity" evidence="13">
    <location>
        <position position="44"/>
    </location>
</feature>
<organism evidence="15 16">
    <name type="scientific">Paenactinomyces guangxiensis</name>
    <dbReference type="NCBI Taxonomy" id="1490290"/>
    <lineage>
        <taxon>Bacteria</taxon>
        <taxon>Bacillati</taxon>
        <taxon>Bacillota</taxon>
        <taxon>Bacilli</taxon>
        <taxon>Bacillales</taxon>
        <taxon>Thermoactinomycetaceae</taxon>
        <taxon>Paenactinomyces</taxon>
    </lineage>
</organism>
<dbReference type="FunFam" id="3.40.30.10:FF:000007">
    <property type="entry name" value="Thioredoxin-dependent thiol peroxidase"/>
    <property type="match status" value="1"/>
</dbReference>
<comment type="catalytic activity">
    <reaction evidence="12">
        <text>a hydroperoxide + [thioredoxin]-dithiol = an alcohol + [thioredoxin]-disulfide + H2O</text>
        <dbReference type="Rhea" id="RHEA:62620"/>
        <dbReference type="Rhea" id="RHEA-COMP:10698"/>
        <dbReference type="Rhea" id="RHEA-COMP:10700"/>
        <dbReference type="ChEBI" id="CHEBI:15377"/>
        <dbReference type="ChEBI" id="CHEBI:29950"/>
        <dbReference type="ChEBI" id="CHEBI:30879"/>
        <dbReference type="ChEBI" id="CHEBI:35924"/>
        <dbReference type="ChEBI" id="CHEBI:50058"/>
        <dbReference type="EC" id="1.11.1.24"/>
    </reaction>
</comment>
<dbReference type="CDD" id="cd03017">
    <property type="entry name" value="PRX_BCP"/>
    <property type="match status" value="1"/>
</dbReference>
<dbReference type="EMBL" id="JACEIQ010000015">
    <property type="protein sequence ID" value="MBA4495411.1"/>
    <property type="molecule type" value="Genomic_DNA"/>
</dbReference>
<dbReference type="InterPro" id="IPR000866">
    <property type="entry name" value="AhpC/TSA"/>
</dbReference>
<comment type="function">
    <text evidence="1">Thiol-specific peroxidase that catalyzes the reduction of hydrogen peroxide and organic hydroperoxides to water and alcohols, respectively. Plays a role in cell protection against oxidative stress by detoxifying peroxides and as sensor of hydrogen peroxide-mediated signaling events.</text>
</comment>
<evidence type="ECO:0000256" key="2">
    <source>
        <dbReference type="ARBA" id="ARBA00011245"/>
    </source>
</evidence>
<dbReference type="AlphaFoldDB" id="A0A7W1WSU0"/>
<dbReference type="PIRSF" id="PIRSF000239">
    <property type="entry name" value="AHPC"/>
    <property type="match status" value="1"/>
</dbReference>
<dbReference type="InterPro" id="IPR036249">
    <property type="entry name" value="Thioredoxin-like_sf"/>
</dbReference>
<evidence type="ECO:0000256" key="12">
    <source>
        <dbReference type="ARBA" id="ARBA00049091"/>
    </source>
</evidence>
<gene>
    <name evidence="15" type="primary">bcp</name>
    <name evidence="15" type="ORF">H1191_13975</name>
</gene>
<evidence type="ECO:0000256" key="6">
    <source>
        <dbReference type="ARBA" id="ARBA00023002"/>
    </source>
</evidence>
<accession>A0A7W1WSU0</accession>
<evidence type="ECO:0000256" key="5">
    <source>
        <dbReference type="ARBA" id="ARBA00022862"/>
    </source>
</evidence>
<dbReference type="SUPFAM" id="SSF52833">
    <property type="entry name" value="Thioredoxin-like"/>
    <property type="match status" value="1"/>
</dbReference>
<dbReference type="GO" id="GO:0034599">
    <property type="term" value="P:cellular response to oxidative stress"/>
    <property type="evidence" value="ECO:0007669"/>
    <property type="project" value="TreeGrafter"/>
</dbReference>
<dbReference type="PANTHER" id="PTHR42801:SF4">
    <property type="entry name" value="AHPC_TSA FAMILY PROTEIN"/>
    <property type="match status" value="1"/>
</dbReference>
<evidence type="ECO:0000256" key="10">
    <source>
        <dbReference type="ARBA" id="ARBA00038489"/>
    </source>
</evidence>
<evidence type="ECO:0000256" key="8">
    <source>
        <dbReference type="ARBA" id="ARBA00023284"/>
    </source>
</evidence>
<evidence type="ECO:0000256" key="11">
    <source>
        <dbReference type="ARBA" id="ARBA00041373"/>
    </source>
</evidence>
<proteinExistence type="inferred from homology"/>
<comment type="similarity">
    <text evidence="10">Belongs to the peroxiredoxin family. BCP/PrxQ subfamily.</text>
</comment>
<dbReference type="EC" id="1.11.1.24" evidence="3"/>
<evidence type="ECO:0000256" key="7">
    <source>
        <dbReference type="ARBA" id="ARBA00023157"/>
    </source>
</evidence>
<protein>
    <recommendedName>
        <fullName evidence="3">thioredoxin-dependent peroxiredoxin</fullName>
        <ecNumber evidence="3">1.11.1.24</ecNumber>
    </recommendedName>
    <alternativeName>
        <fullName evidence="11">Bacterioferritin comigratory protein</fullName>
    </alternativeName>
    <alternativeName>
        <fullName evidence="9">Thioredoxin peroxidase</fullName>
    </alternativeName>
</protein>
<evidence type="ECO:0000259" key="14">
    <source>
        <dbReference type="PROSITE" id="PS51352"/>
    </source>
</evidence>
<dbReference type="RefSeq" id="WP_181752832.1">
    <property type="nucleotide sequence ID" value="NZ_JACEIQ010000015.1"/>
</dbReference>
<evidence type="ECO:0000256" key="9">
    <source>
        <dbReference type="ARBA" id="ARBA00032824"/>
    </source>
</evidence>
<sequence length="155" mass="17604">MLQEGDMASDFTLEASNGEQVSLSDFRGKNVVLYFYPKDNTPGCTTEACDFRDHADSFADLDTVILGVSRDSVASHQKFIDKYDLPFLLLSDPDADVCKMYGVFKEKKMFGKVSMGIERSTFIIDREGKIAKVYRKVKVKDHVESALQYIREHLQ</sequence>
<dbReference type="InterPro" id="IPR024706">
    <property type="entry name" value="Peroxiredoxin_AhpC-typ"/>
</dbReference>
<evidence type="ECO:0000256" key="4">
    <source>
        <dbReference type="ARBA" id="ARBA00022559"/>
    </source>
</evidence>
<evidence type="ECO:0000256" key="13">
    <source>
        <dbReference type="PIRSR" id="PIRSR000239-1"/>
    </source>
</evidence>
<dbReference type="NCBIfam" id="NF006960">
    <property type="entry name" value="PRK09437.1"/>
    <property type="match status" value="1"/>
</dbReference>
<evidence type="ECO:0000313" key="15">
    <source>
        <dbReference type="EMBL" id="MBA4495411.1"/>
    </source>
</evidence>
<dbReference type="PROSITE" id="PS51352">
    <property type="entry name" value="THIOREDOXIN_2"/>
    <property type="match status" value="1"/>
</dbReference>
<keyword evidence="4 15" id="KW-0575">Peroxidase</keyword>
<dbReference type="GO" id="GO:0008379">
    <property type="term" value="F:thioredoxin peroxidase activity"/>
    <property type="evidence" value="ECO:0007669"/>
    <property type="project" value="TreeGrafter"/>
</dbReference>
<name>A0A7W1WSU0_9BACL</name>
<evidence type="ECO:0000256" key="3">
    <source>
        <dbReference type="ARBA" id="ARBA00013017"/>
    </source>
</evidence>
<comment type="subunit">
    <text evidence="2">Monomer.</text>
</comment>
<dbReference type="InterPro" id="IPR013766">
    <property type="entry name" value="Thioredoxin_domain"/>
</dbReference>
<keyword evidence="7" id="KW-1015">Disulfide bond</keyword>
<keyword evidence="8" id="KW-0676">Redox-active center</keyword>
<evidence type="ECO:0000256" key="1">
    <source>
        <dbReference type="ARBA" id="ARBA00003330"/>
    </source>
</evidence>
<dbReference type="GO" id="GO:0045454">
    <property type="term" value="P:cell redox homeostasis"/>
    <property type="evidence" value="ECO:0007669"/>
    <property type="project" value="TreeGrafter"/>
</dbReference>
<comment type="caution">
    <text evidence="15">The sequence shown here is derived from an EMBL/GenBank/DDBJ whole genome shotgun (WGS) entry which is preliminary data.</text>
</comment>
<keyword evidence="6" id="KW-0560">Oxidoreductase</keyword>
<dbReference type="Gene3D" id="3.40.30.10">
    <property type="entry name" value="Glutaredoxin"/>
    <property type="match status" value="1"/>
</dbReference>
<feature type="domain" description="Thioredoxin" evidence="14">
    <location>
        <begin position="2"/>
        <end position="155"/>
    </location>
</feature>
<dbReference type="Pfam" id="PF00578">
    <property type="entry name" value="AhpC-TSA"/>
    <property type="match status" value="1"/>
</dbReference>
<dbReference type="InterPro" id="IPR050924">
    <property type="entry name" value="Peroxiredoxin_BCP/PrxQ"/>
</dbReference>
<dbReference type="PANTHER" id="PTHR42801">
    <property type="entry name" value="THIOREDOXIN-DEPENDENT PEROXIDE REDUCTASE"/>
    <property type="match status" value="1"/>
</dbReference>
<keyword evidence="16" id="KW-1185">Reference proteome</keyword>
<dbReference type="GO" id="GO:0005737">
    <property type="term" value="C:cytoplasm"/>
    <property type="evidence" value="ECO:0007669"/>
    <property type="project" value="TreeGrafter"/>
</dbReference>
<keyword evidence="5" id="KW-0049">Antioxidant</keyword>
<evidence type="ECO:0000313" key="16">
    <source>
        <dbReference type="Proteomes" id="UP000535491"/>
    </source>
</evidence>
<dbReference type="Proteomes" id="UP000535491">
    <property type="component" value="Unassembled WGS sequence"/>
</dbReference>